<dbReference type="RefSeq" id="XP_028358257.2">
    <property type="nucleotide sequence ID" value="XM_028502456.2"/>
</dbReference>
<dbReference type="Gene3D" id="3.30.505.10">
    <property type="entry name" value="SH2 domain"/>
    <property type="match status" value="1"/>
</dbReference>
<feature type="compositionally biased region" description="Basic and acidic residues" evidence="3">
    <location>
        <begin position="504"/>
        <end position="520"/>
    </location>
</feature>
<dbReference type="CTD" id="646892"/>
<dbReference type="InterPro" id="IPR000980">
    <property type="entry name" value="SH2"/>
</dbReference>
<dbReference type="PROSITE" id="PS50001">
    <property type="entry name" value="SH2"/>
    <property type="match status" value="1"/>
</dbReference>
<feature type="compositionally biased region" description="Polar residues" evidence="3">
    <location>
        <begin position="401"/>
        <end position="413"/>
    </location>
</feature>
<accession>A0A6J2KS78</accession>
<dbReference type="Proteomes" id="UP000504628">
    <property type="component" value="Chromosome 12"/>
</dbReference>
<name>A0A6J2KS78_9CHIR</name>
<dbReference type="SMART" id="SM00252">
    <property type="entry name" value="SH2"/>
    <property type="match status" value="1"/>
</dbReference>
<evidence type="ECO:0000256" key="3">
    <source>
        <dbReference type="SAM" id="MobiDB-lite"/>
    </source>
</evidence>
<dbReference type="GeneID" id="114488696"/>
<evidence type="ECO:0000256" key="2">
    <source>
        <dbReference type="PROSITE-ProRule" id="PRU00191"/>
    </source>
</evidence>
<evidence type="ECO:0000313" key="6">
    <source>
        <dbReference type="RefSeq" id="XP_028358257.2"/>
    </source>
</evidence>
<evidence type="ECO:0000313" key="5">
    <source>
        <dbReference type="Proteomes" id="UP000504628"/>
    </source>
</evidence>
<evidence type="ECO:0000256" key="1">
    <source>
        <dbReference type="ARBA" id="ARBA00022999"/>
    </source>
</evidence>
<dbReference type="SUPFAM" id="SSF55550">
    <property type="entry name" value="SH2 domain"/>
    <property type="match status" value="1"/>
</dbReference>
<dbReference type="PANTHER" id="PTHR14388">
    <property type="entry name" value="T CELL-SPECIFIC ADAPTER PROTEIN TSAD"/>
    <property type="match status" value="1"/>
</dbReference>
<dbReference type="PANTHER" id="PTHR14388:SF6">
    <property type="entry name" value="SH2 DOMAIN-CONTAINING PROTEIN 7"/>
    <property type="match status" value="1"/>
</dbReference>
<sequence>MASLPLWMQRCPLPPVPPAGPEVTIGLLCAADGWGVSGLRQMSGCTRRYRGVRAQGAAPTSALARMEGSPTQLCGGQGPEEAGDSQAVGQLQELALRWFMETQAPLILHHGALPPWFHGFITRKEAEQLLRDKALGSFLIRLSDRATGYILSYRGSDRCRHFVITQLRNRRYLVSGDTQSHGSLAELVRYYQAVQLEPFGETLAAPCPRQEDGDLYDAITLGLRQTNLGLEDPPATAPPAGAPDKAGSPRPPPKPQVSFLHMKGSQDGSPGNLSEEQSVEPPTGVPPLPERGASRPDQSPGSPNIVYAKPRKKQQALPDPATEVSGRHRPLPAGSQASTPGKGALSRLSDGSQDRPDSPGPALSGGSPDQGLTVSPTSWGLLLPPRSEAGGPSAAPRSPGSLRSSHSAQPHSPDSTKDTYALLLQEANDVQGQGGSTYEEVPVCWGGPARLLLPRAALPRGRLSGSSTDCAYARVEGAPGLLEPGDTHPHTPAAKSKEPGQTQKPDRFRRLFFADKKPRP</sequence>
<keyword evidence="1 2" id="KW-0727">SH2 domain</keyword>
<dbReference type="FunFam" id="3.30.505.10:FF:000059">
    <property type="entry name" value="hematopoietic SH2 domain-containing protein"/>
    <property type="match status" value="1"/>
</dbReference>
<evidence type="ECO:0000259" key="4">
    <source>
        <dbReference type="PROSITE" id="PS50001"/>
    </source>
</evidence>
<dbReference type="CDD" id="cd10417">
    <property type="entry name" value="SH2_SH2D7"/>
    <property type="match status" value="1"/>
</dbReference>
<dbReference type="KEGG" id="pdic:114488696"/>
<dbReference type="GO" id="GO:0005737">
    <property type="term" value="C:cytoplasm"/>
    <property type="evidence" value="ECO:0007669"/>
    <property type="project" value="TreeGrafter"/>
</dbReference>
<feature type="region of interest" description="Disordered" evidence="3">
    <location>
        <begin position="228"/>
        <end position="424"/>
    </location>
</feature>
<organism evidence="5 6">
    <name type="scientific">Phyllostomus discolor</name>
    <name type="common">pale spear-nosed bat</name>
    <dbReference type="NCBI Taxonomy" id="89673"/>
    <lineage>
        <taxon>Eukaryota</taxon>
        <taxon>Metazoa</taxon>
        <taxon>Chordata</taxon>
        <taxon>Craniata</taxon>
        <taxon>Vertebrata</taxon>
        <taxon>Euteleostomi</taxon>
        <taxon>Mammalia</taxon>
        <taxon>Eutheria</taxon>
        <taxon>Laurasiatheria</taxon>
        <taxon>Chiroptera</taxon>
        <taxon>Yangochiroptera</taxon>
        <taxon>Phyllostomidae</taxon>
        <taxon>Phyllostominae</taxon>
        <taxon>Phyllostomus</taxon>
    </lineage>
</organism>
<dbReference type="InterPro" id="IPR036860">
    <property type="entry name" value="SH2_dom_sf"/>
</dbReference>
<dbReference type="InParanoid" id="A0A6J2KS78"/>
<feature type="region of interest" description="Disordered" evidence="3">
    <location>
        <begin position="477"/>
        <end position="520"/>
    </location>
</feature>
<reference evidence="6" key="1">
    <citation type="submission" date="2025-08" db="UniProtKB">
        <authorList>
            <consortium name="RefSeq"/>
        </authorList>
    </citation>
    <scope>IDENTIFICATION</scope>
    <source>
        <tissue evidence="6">Muscle</tissue>
    </source>
</reference>
<feature type="region of interest" description="Disordered" evidence="3">
    <location>
        <begin position="60"/>
        <end position="84"/>
    </location>
</feature>
<keyword evidence="5" id="KW-1185">Reference proteome</keyword>
<dbReference type="AlphaFoldDB" id="A0A6J2KS78"/>
<dbReference type="InterPro" id="IPR035885">
    <property type="entry name" value="SH2D7_SH2"/>
</dbReference>
<feature type="domain" description="SH2" evidence="4">
    <location>
        <begin position="116"/>
        <end position="207"/>
    </location>
</feature>
<dbReference type="Pfam" id="PF00017">
    <property type="entry name" value="SH2"/>
    <property type="match status" value="1"/>
</dbReference>
<dbReference type="FunCoup" id="A0A6J2KS78">
    <property type="interactions" value="37"/>
</dbReference>
<proteinExistence type="predicted"/>
<dbReference type="PRINTS" id="PR00401">
    <property type="entry name" value="SH2DOMAIN"/>
</dbReference>
<feature type="compositionally biased region" description="Polar residues" evidence="3">
    <location>
        <begin position="266"/>
        <end position="276"/>
    </location>
</feature>
<protein>
    <submittedName>
        <fullName evidence="6">SH2 domain-containing protein 7</fullName>
    </submittedName>
</protein>
<gene>
    <name evidence="6" type="primary">SH2D7</name>
</gene>
<dbReference type="OrthoDB" id="6108017at2759"/>